<dbReference type="EC" id="3.1.3.48" evidence="6"/>
<dbReference type="InterPro" id="IPR050438">
    <property type="entry name" value="LMW_PTPase"/>
</dbReference>
<dbReference type="SUPFAM" id="SSF52788">
    <property type="entry name" value="Phosphotyrosine protein phosphatases I"/>
    <property type="match status" value="1"/>
</dbReference>
<protein>
    <submittedName>
        <fullName evidence="6">Low molecular weight protein-tyrosine-phosphatase ptpB</fullName>
        <ecNumber evidence="6">3.1.3.48</ecNumber>
    </submittedName>
</protein>
<dbReference type="GO" id="GO:0004725">
    <property type="term" value="F:protein tyrosine phosphatase activity"/>
    <property type="evidence" value="ECO:0007669"/>
    <property type="project" value="UniProtKB-EC"/>
</dbReference>
<dbReference type="PANTHER" id="PTHR11717:SF31">
    <property type="entry name" value="LOW MOLECULAR WEIGHT PROTEIN-TYROSINE-PHOSPHATASE ETP-RELATED"/>
    <property type="match status" value="1"/>
</dbReference>
<evidence type="ECO:0000256" key="3">
    <source>
        <dbReference type="ARBA" id="ARBA00022912"/>
    </source>
</evidence>
<feature type="active site" description="Nucleophile" evidence="4">
    <location>
        <position position="13"/>
    </location>
</feature>
<evidence type="ECO:0000256" key="1">
    <source>
        <dbReference type="ARBA" id="ARBA00011063"/>
    </source>
</evidence>
<name>A0A8H2M2P6_9FIRM</name>
<dbReference type="PRINTS" id="PR00719">
    <property type="entry name" value="LMWPTPASE"/>
</dbReference>
<feature type="active site" description="Nucleophile" evidence="4">
    <location>
        <position position="7"/>
    </location>
</feature>
<dbReference type="EMBL" id="CAACYI010000001">
    <property type="protein sequence ID" value="VFB15519.1"/>
    <property type="molecule type" value="Genomic_DNA"/>
</dbReference>
<evidence type="ECO:0000313" key="6">
    <source>
        <dbReference type="EMBL" id="VFB15519.1"/>
    </source>
</evidence>
<dbReference type="Gene3D" id="3.40.50.2300">
    <property type="match status" value="1"/>
</dbReference>
<dbReference type="SMART" id="SM00226">
    <property type="entry name" value="LMWPc"/>
    <property type="match status" value="1"/>
</dbReference>
<keyword evidence="2 6" id="KW-0378">Hydrolase</keyword>
<dbReference type="PANTHER" id="PTHR11717">
    <property type="entry name" value="LOW MOLECULAR WEIGHT PROTEIN TYROSINE PHOSPHATASE"/>
    <property type="match status" value="1"/>
</dbReference>
<proteinExistence type="inferred from homology"/>
<feature type="domain" description="Phosphotyrosine protein phosphatase I" evidence="5">
    <location>
        <begin position="1"/>
        <end position="134"/>
    </location>
</feature>
<evidence type="ECO:0000313" key="7">
    <source>
        <dbReference type="Proteomes" id="UP000377798"/>
    </source>
</evidence>
<gene>
    <name evidence="6" type="primary">ptpB</name>
    <name evidence="6" type="ORF">NCTC13150_00013</name>
</gene>
<evidence type="ECO:0000256" key="2">
    <source>
        <dbReference type="ARBA" id="ARBA00022801"/>
    </source>
</evidence>
<comment type="caution">
    <text evidence="6">The sequence shown here is derived from an EMBL/GenBank/DDBJ whole genome shotgun (WGS) entry which is preliminary data.</text>
</comment>
<accession>A0A8H2M2P6</accession>
<dbReference type="InterPro" id="IPR036196">
    <property type="entry name" value="Ptyr_pPase_sf"/>
</dbReference>
<evidence type="ECO:0000259" key="5">
    <source>
        <dbReference type="SMART" id="SM00226"/>
    </source>
</evidence>
<dbReference type="Proteomes" id="UP000377798">
    <property type="component" value="Unassembled WGS sequence"/>
</dbReference>
<dbReference type="InterPro" id="IPR023485">
    <property type="entry name" value="Ptyr_pPase"/>
</dbReference>
<dbReference type="RefSeq" id="WP_131747833.1">
    <property type="nucleotide sequence ID" value="NZ_CAACYI010000001.1"/>
</dbReference>
<organism evidence="6 7">
    <name type="scientific">Urinicoccus massiliensis</name>
    <dbReference type="NCBI Taxonomy" id="1723382"/>
    <lineage>
        <taxon>Bacteria</taxon>
        <taxon>Bacillati</taxon>
        <taxon>Bacillota</taxon>
        <taxon>Tissierellia</taxon>
        <taxon>Tissierellales</taxon>
        <taxon>Peptoniphilaceae</taxon>
        <taxon>Urinicoccus</taxon>
    </lineage>
</organism>
<evidence type="ECO:0000256" key="4">
    <source>
        <dbReference type="PIRSR" id="PIRSR617867-1"/>
    </source>
</evidence>
<dbReference type="AlphaFoldDB" id="A0A8H2M2P6"/>
<dbReference type="Pfam" id="PF01451">
    <property type="entry name" value="LMWPc"/>
    <property type="match status" value="1"/>
</dbReference>
<keyword evidence="7" id="KW-1185">Reference proteome</keyword>
<sequence length="137" mass="15142">MNILYICAGNTCRSPMAQYYSQGAFPGDNFRSRGLYGSGGPMSPGALEVLDQDGLDGRGHVSQTLQEEDLAWADWIVPMTRDIQDQLRGLGENKVFGFWDQGGSEIPDPYGGDGTIYQITYDLLKKNIHLMMETLEG</sequence>
<dbReference type="InterPro" id="IPR017867">
    <property type="entry name" value="Tyr_phospatase_low_mol_wt"/>
</dbReference>
<reference evidence="6 7" key="1">
    <citation type="submission" date="2019-02" db="EMBL/GenBank/DDBJ databases">
        <authorList>
            <consortium name="Pathogen Informatics"/>
        </authorList>
    </citation>
    <scope>NUCLEOTIDE SEQUENCE [LARGE SCALE GENOMIC DNA]</scope>
    <source>
        <strain evidence="6 7">3012STDY7089603</strain>
    </source>
</reference>
<keyword evidence="3" id="KW-0904">Protein phosphatase</keyword>
<comment type="similarity">
    <text evidence="1">Belongs to the low molecular weight phosphotyrosine protein phosphatase family.</text>
</comment>
<feature type="active site" description="Proton donor" evidence="4">
    <location>
        <position position="108"/>
    </location>
</feature>